<dbReference type="Gene3D" id="2.60.120.1140">
    <property type="entry name" value="Protein of unknown function DUF192"/>
    <property type="match status" value="1"/>
</dbReference>
<dbReference type="RefSeq" id="WP_285982168.1">
    <property type="nucleotide sequence ID" value="NZ_JASVDS010000002.1"/>
</dbReference>
<protein>
    <submittedName>
        <fullName evidence="1">DUF192 domain-containing protein</fullName>
    </submittedName>
</protein>
<organism evidence="1 2">
    <name type="scientific">Roseateles subflavus</name>
    <dbReference type="NCBI Taxonomy" id="3053353"/>
    <lineage>
        <taxon>Bacteria</taxon>
        <taxon>Pseudomonadati</taxon>
        <taxon>Pseudomonadota</taxon>
        <taxon>Betaproteobacteria</taxon>
        <taxon>Burkholderiales</taxon>
        <taxon>Sphaerotilaceae</taxon>
        <taxon>Roseateles</taxon>
    </lineage>
</organism>
<gene>
    <name evidence="1" type="ORF">QRD43_09110</name>
</gene>
<name>A0ABT7LIF0_9BURK</name>
<dbReference type="EMBL" id="JASVDS010000002">
    <property type="protein sequence ID" value="MDL5032067.1"/>
    <property type="molecule type" value="Genomic_DNA"/>
</dbReference>
<reference evidence="1 2" key="1">
    <citation type="submission" date="2023-06" db="EMBL/GenBank/DDBJ databases">
        <title>Pelomonas sp. APW6 16S ribosomal RNA gene genome sequencing and assembly.</title>
        <authorList>
            <person name="Woo H."/>
        </authorList>
    </citation>
    <scope>NUCLEOTIDE SEQUENCE [LARGE SCALE GENOMIC DNA]</scope>
    <source>
        <strain evidence="1 2">APW6</strain>
    </source>
</reference>
<accession>A0ABT7LIF0</accession>
<evidence type="ECO:0000313" key="2">
    <source>
        <dbReference type="Proteomes" id="UP001238603"/>
    </source>
</evidence>
<dbReference type="Proteomes" id="UP001238603">
    <property type="component" value="Unassembled WGS sequence"/>
</dbReference>
<proteinExistence type="predicted"/>
<dbReference type="InterPro" id="IPR003795">
    <property type="entry name" value="DUF192"/>
</dbReference>
<sequence>MATIALHVDGQATPYHVHKTLPWWLRPIGQPLPSYGRAKSYGLWIAPTKTLSTWWMRQAVDAVFLNADGTVARVVTGVRPWRTVRCQEARSVLKLRAGMARRLGLAPGTALDLAT</sequence>
<dbReference type="Pfam" id="PF02643">
    <property type="entry name" value="DUF192"/>
    <property type="match status" value="1"/>
</dbReference>
<dbReference type="InterPro" id="IPR038695">
    <property type="entry name" value="Saro_0823-like_sf"/>
</dbReference>
<evidence type="ECO:0000313" key="1">
    <source>
        <dbReference type="EMBL" id="MDL5032067.1"/>
    </source>
</evidence>
<comment type="caution">
    <text evidence="1">The sequence shown here is derived from an EMBL/GenBank/DDBJ whole genome shotgun (WGS) entry which is preliminary data.</text>
</comment>
<keyword evidence="2" id="KW-1185">Reference proteome</keyword>